<reference evidence="5" key="3">
    <citation type="submission" date="2015-06" db="UniProtKB">
        <authorList>
            <consortium name="EnsemblMetazoa"/>
        </authorList>
    </citation>
    <scope>IDENTIFICATION</scope>
</reference>
<dbReference type="EnsemblMetazoa" id="CapteT159961">
    <property type="protein sequence ID" value="CapteP159961"/>
    <property type="gene ID" value="CapteG159961"/>
</dbReference>
<evidence type="ECO:0000313" key="4">
    <source>
        <dbReference type="EMBL" id="ELU04557.1"/>
    </source>
</evidence>
<dbReference type="OrthoDB" id="274622at2759"/>
<evidence type="ECO:0008006" key="7">
    <source>
        <dbReference type="Google" id="ProtNLM"/>
    </source>
</evidence>
<sequence length="187" mass="22140">MATNRVQQWATFARTWWIYDAKWQCPRQSAPVLIKYLQGKHKPIYHPNSDIGDHVVVINTKHIAMEGEYWRTWKFSHHTGYPGGFSQTRAYDAHDADPTMVMKKFVYSSMKGTLFRRLCMQRLHLFPEEELPEDILRNVSSQIQQVMPVPKRLDEFSAEERKAFPQLFEWPKDYIMETGQKKSTEES</sequence>
<dbReference type="SUPFAM" id="SSF52161">
    <property type="entry name" value="Ribosomal protein L13"/>
    <property type="match status" value="1"/>
</dbReference>
<dbReference type="Proteomes" id="UP000014760">
    <property type="component" value="Unassembled WGS sequence"/>
</dbReference>
<evidence type="ECO:0000256" key="3">
    <source>
        <dbReference type="ARBA" id="ARBA00023274"/>
    </source>
</evidence>
<dbReference type="Gene3D" id="3.90.1180.10">
    <property type="entry name" value="Ribosomal protein L13"/>
    <property type="match status" value="1"/>
</dbReference>
<dbReference type="FunCoup" id="R7UMS6">
    <property type="interactions" value="1250"/>
</dbReference>
<keyword evidence="3" id="KW-0687">Ribonucleoprotein</keyword>
<gene>
    <name evidence="4" type="ORF">CAPTEDRAFT_159961</name>
</gene>
<dbReference type="STRING" id="283909.R7UMS6"/>
<comment type="similarity">
    <text evidence="1">Belongs to the universal ribosomal protein uL13 family.</text>
</comment>
<dbReference type="CDD" id="cd00392">
    <property type="entry name" value="Ribosomal_L13"/>
    <property type="match status" value="1"/>
</dbReference>
<reference evidence="4 6" key="2">
    <citation type="journal article" date="2013" name="Nature">
        <title>Insights into bilaterian evolution from three spiralian genomes.</title>
        <authorList>
            <person name="Simakov O."/>
            <person name="Marletaz F."/>
            <person name="Cho S.J."/>
            <person name="Edsinger-Gonzales E."/>
            <person name="Havlak P."/>
            <person name="Hellsten U."/>
            <person name="Kuo D.H."/>
            <person name="Larsson T."/>
            <person name="Lv J."/>
            <person name="Arendt D."/>
            <person name="Savage R."/>
            <person name="Osoegawa K."/>
            <person name="de Jong P."/>
            <person name="Grimwood J."/>
            <person name="Chapman J.A."/>
            <person name="Shapiro H."/>
            <person name="Aerts A."/>
            <person name="Otillar R.P."/>
            <person name="Terry A.Y."/>
            <person name="Boore J.L."/>
            <person name="Grigoriev I.V."/>
            <person name="Lindberg D.R."/>
            <person name="Seaver E.C."/>
            <person name="Weisblat D.A."/>
            <person name="Putnam N.H."/>
            <person name="Rokhsar D.S."/>
        </authorList>
    </citation>
    <scope>NUCLEOTIDE SEQUENCE</scope>
    <source>
        <strain evidence="4 6">I ESC-2004</strain>
    </source>
</reference>
<dbReference type="GO" id="GO:0006412">
    <property type="term" value="P:translation"/>
    <property type="evidence" value="ECO:0007669"/>
    <property type="project" value="InterPro"/>
</dbReference>
<proteinExistence type="inferred from homology"/>
<protein>
    <recommendedName>
        <fullName evidence="7">39S ribosomal protein L13, mitochondrial</fullName>
    </recommendedName>
</protein>
<dbReference type="GO" id="GO:0003735">
    <property type="term" value="F:structural constituent of ribosome"/>
    <property type="evidence" value="ECO:0007669"/>
    <property type="project" value="InterPro"/>
</dbReference>
<dbReference type="EMBL" id="KB302197">
    <property type="protein sequence ID" value="ELU04557.1"/>
    <property type="molecule type" value="Genomic_DNA"/>
</dbReference>
<dbReference type="InterPro" id="IPR036899">
    <property type="entry name" value="Ribosomal_uL13_sf"/>
</dbReference>
<name>R7UMS6_CAPTE</name>
<evidence type="ECO:0000313" key="6">
    <source>
        <dbReference type="Proteomes" id="UP000014760"/>
    </source>
</evidence>
<dbReference type="OMA" id="HKPIYTP"/>
<dbReference type="GO" id="GO:0017148">
    <property type="term" value="P:negative regulation of translation"/>
    <property type="evidence" value="ECO:0007669"/>
    <property type="project" value="TreeGrafter"/>
</dbReference>
<evidence type="ECO:0000256" key="2">
    <source>
        <dbReference type="ARBA" id="ARBA00022980"/>
    </source>
</evidence>
<dbReference type="EMBL" id="AMQN01001381">
    <property type="status" value="NOT_ANNOTATED_CDS"/>
    <property type="molecule type" value="Genomic_DNA"/>
</dbReference>
<dbReference type="InterPro" id="IPR005822">
    <property type="entry name" value="Ribosomal_uL13"/>
</dbReference>
<keyword evidence="6" id="KW-1185">Reference proteome</keyword>
<evidence type="ECO:0000313" key="5">
    <source>
        <dbReference type="EnsemblMetazoa" id="CapteP159961"/>
    </source>
</evidence>
<dbReference type="AlphaFoldDB" id="R7UMS6"/>
<organism evidence="4">
    <name type="scientific">Capitella teleta</name>
    <name type="common">Polychaete worm</name>
    <dbReference type="NCBI Taxonomy" id="283909"/>
    <lineage>
        <taxon>Eukaryota</taxon>
        <taxon>Metazoa</taxon>
        <taxon>Spiralia</taxon>
        <taxon>Lophotrochozoa</taxon>
        <taxon>Annelida</taxon>
        <taxon>Polychaeta</taxon>
        <taxon>Sedentaria</taxon>
        <taxon>Scolecida</taxon>
        <taxon>Capitellidae</taxon>
        <taxon>Capitella</taxon>
    </lineage>
</organism>
<accession>R7UMS6</accession>
<reference evidence="6" key="1">
    <citation type="submission" date="2012-12" db="EMBL/GenBank/DDBJ databases">
        <authorList>
            <person name="Hellsten U."/>
            <person name="Grimwood J."/>
            <person name="Chapman J.A."/>
            <person name="Shapiro H."/>
            <person name="Aerts A."/>
            <person name="Otillar R.P."/>
            <person name="Terry A.Y."/>
            <person name="Boore J.L."/>
            <person name="Simakov O."/>
            <person name="Marletaz F."/>
            <person name="Cho S.-J."/>
            <person name="Edsinger-Gonzales E."/>
            <person name="Havlak P."/>
            <person name="Kuo D.-H."/>
            <person name="Larsson T."/>
            <person name="Lv J."/>
            <person name="Arendt D."/>
            <person name="Savage R."/>
            <person name="Osoegawa K."/>
            <person name="de Jong P."/>
            <person name="Lindberg D.R."/>
            <person name="Seaver E.C."/>
            <person name="Weisblat D.A."/>
            <person name="Putnam N.H."/>
            <person name="Grigoriev I.V."/>
            <person name="Rokhsar D.S."/>
        </authorList>
    </citation>
    <scope>NUCLEOTIDE SEQUENCE</scope>
    <source>
        <strain evidence="6">I ESC-2004</strain>
    </source>
</reference>
<keyword evidence="2" id="KW-0689">Ribosomal protein</keyword>
<dbReference type="PIRSF" id="PIRSF002181">
    <property type="entry name" value="Ribosomal_L13"/>
    <property type="match status" value="1"/>
</dbReference>
<dbReference type="PANTHER" id="PTHR11545:SF2">
    <property type="entry name" value="LARGE RIBOSOMAL SUBUNIT PROTEIN UL13M"/>
    <property type="match status" value="1"/>
</dbReference>
<dbReference type="PANTHER" id="PTHR11545">
    <property type="entry name" value="RIBOSOMAL PROTEIN L13"/>
    <property type="match status" value="1"/>
</dbReference>
<evidence type="ECO:0000256" key="1">
    <source>
        <dbReference type="ARBA" id="ARBA00006227"/>
    </source>
</evidence>
<dbReference type="GO" id="GO:0003729">
    <property type="term" value="F:mRNA binding"/>
    <property type="evidence" value="ECO:0007669"/>
    <property type="project" value="TreeGrafter"/>
</dbReference>
<dbReference type="HAMAP" id="MF_01366">
    <property type="entry name" value="Ribosomal_uL13"/>
    <property type="match status" value="1"/>
</dbReference>
<dbReference type="FunFam" id="3.90.1180.10:FF:000005">
    <property type="entry name" value="39S ribosomal protein L13, mitochondrial"/>
    <property type="match status" value="1"/>
</dbReference>
<dbReference type="Pfam" id="PF00572">
    <property type="entry name" value="Ribosomal_L13"/>
    <property type="match status" value="1"/>
</dbReference>
<dbReference type="HOGENOM" id="CLU_082184_1_3_1"/>
<dbReference type="InterPro" id="IPR005823">
    <property type="entry name" value="Ribosomal_uL13_bac-type"/>
</dbReference>
<dbReference type="GO" id="GO:0005762">
    <property type="term" value="C:mitochondrial large ribosomal subunit"/>
    <property type="evidence" value="ECO:0007669"/>
    <property type="project" value="TreeGrafter"/>
</dbReference>